<evidence type="ECO:0000256" key="1">
    <source>
        <dbReference type="SAM" id="Phobius"/>
    </source>
</evidence>
<protein>
    <submittedName>
        <fullName evidence="2">Uncharacterized protein</fullName>
    </submittedName>
</protein>
<feature type="transmembrane region" description="Helical" evidence="1">
    <location>
        <begin position="169"/>
        <end position="189"/>
    </location>
</feature>
<name>A0ABN0HEN0_9LEPT</name>
<accession>A0ABN0HEN0</accession>
<dbReference type="Proteomes" id="UP000018720">
    <property type="component" value="Unassembled WGS sequence"/>
</dbReference>
<keyword evidence="1" id="KW-1133">Transmembrane helix</keyword>
<keyword evidence="1" id="KW-0472">Membrane</keyword>
<gene>
    <name evidence="2" type="ORF">LEP1GSC178_2032</name>
</gene>
<evidence type="ECO:0000313" key="3">
    <source>
        <dbReference type="Proteomes" id="UP000018720"/>
    </source>
</evidence>
<keyword evidence="3" id="KW-1185">Reference proteome</keyword>
<evidence type="ECO:0000313" key="2">
    <source>
        <dbReference type="EMBL" id="EJZ44061.1"/>
    </source>
</evidence>
<reference evidence="2 3" key="1">
    <citation type="submission" date="2012-08" db="EMBL/GenBank/DDBJ databases">
        <authorList>
            <person name="Harkins D.M."/>
            <person name="Durkin A.S."/>
            <person name="Selengut J.D."/>
            <person name="Sanka R."/>
            <person name="DePew J."/>
            <person name="Purushe J."/>
            <person name="Matthias M.A."/>
            <person name="Vinetz J.M."/>
            <person name="Sutton G.G."/>
            <person name="Nelson W.C."/>
            <person name="Fouts D.E."/>
        </authorList>
    </citation>
    <scope>NUCLEOTIDE SEQUENCE [LARGE SCALE GENOMIC DNA]</scope>
    <source>
        <strain evidence="2 3">MMD4847</strain>
    </source>
</reference>
<proteinExistence type="predicted"/>
<feature type="transmembrane region" description="Helical" evidence="1">
    <location>
        <begin position="109"/>
        <end position="130"/>
    </location>
</feature>
<comment type="caution">
    <text evidence="2">The sequence shown here is derived from an EMBL/GenBank/DDBJ whole genome shotgun (WGS) entry which is preliminary data.</text>
</comment>
<sequence>MNLSILDRLRRLTFGASAALRDRFRDPCLGFATFCFVTRLAGQVSCQVLRTRKTSEHLGRYATLEIIGSKMKNSQAQGEIDSVSWLEAINLGIDLCEKVANQHQEKAEVFLKAAAGVAIGVGLLLFMTILSSLTHIQPSFDKVAELIRSSNPESVKNYLSLFRAPNTEYIIIPISLLLVTSIGIILALYRMHVTEMNKYHYFRIGLIRTRIALVYSTKQELPIAYLMQNAFEYERKGYSNKAQYESAIPGMISSDLVAGLMNNAGTFLGKAVRKTK</sequence>
<keyword evidence="1" id="KW-0812">Transmembrane</keyword>
<organism evidence="2 3">
    <name type="scientific">Leptospira licerasiae str. MMD4847</name>
    <dbReference type="NCBI Taxonomy" id="1049971"/>
    <lineage>
        <taxon>Bacteria</taxon>
        <taxon>Pseudomonadati</taxon>
        <taxon>Spirochaetota</taxon>
        <taxon>Spirochaetia</taxon>
        <taxon>Leptospirales</taxon>
        <taxon>Leptospiraceae</taxon>
        <taxon>Leptospira</taxon>
    </lineage>
</organism>
<dbReference type="EMBL" id="AHOM02000001">
    <property type="protein sequence ID" value="EJZ44061.1"/>
    <property type="molecule type" value="Genomic_DNA"/>
</dbReference>